<evidence type="ECO:0000313" key="1">
    <source>
        <dbReference type="EMBL" id="OXA63259.1"/>
    </source>
</evidence>
<dbReference type="Proteomes" id="UP000198287">
    <property type="component" value="Unassembled WGS sequence"/>
</dbReference>
<dbReference type="EMBL" id="LNIX01000001">
    <property type="protein sequence ID" value="OXA63259.1"/>
    <property type="molecule type" value="Genomic_DNA"/>
</dbReference>
<reference evidence="1 2" key="1">
    <citation type="submission" date="2015-12" db="EMBL/GenBank/DDBJ databases">
        <title>The genome of Folsomia candida.</title>
        <authorList>
            <person name="Faddeeva A."/>
            <person name="Derks M.F."/>
            <person name="Anvar Y."/>
            <person name="Smit S."/>
            <person name="Van Straalen N."/>
            <person name="Roelofs D."/>
        </authorList>
    </citation>
    <scope>NUCLEOTIDE SEQUENCE [LARGE SCALE GENOMIC DNA]</scope>
    <source>
        <strain evidence="1 2">VU population</strain>
        <tissue evidence="1">Whole body</tissue>
    </source>
</reference>
<comment type="caution">
    <text evidence="1">The sequence shown here is derived from an EMBL/GenBank/DDBJ whole genome shotgun (WGS) entry which is preliminary data.</text>
</comment>
<accession>A0A226F0E3</accession>
<protein>
    <submittedName>
        <fullName evidence="1">Uncharacterized protein</fullName>
    </submittedName>
</protein>
<dbReference type="Gene3D" id="3.80.10.10">
    <property type="entry name" value="Ribonuclease Inhibitor"/>
    <property type="match status" value="1"/>
</dbReference>
<evidence type="ECO:0000313" key="2">
    <source>
        <dbReference type="Proteomes" id="UP000198287"/>
    </source>
</evidence>
<dbReference type="AlphaFoldDB" id="A0A226F0E3"/>
<organism evidence="1 2">
    <name type="scientific">Folsomia candida</name>
    <name type="common">Springtail</name>
    <dbReference type="NCBI Taxonomy" id="158441"/>
    <lineage>
        <taxon>Eukaryota</taxon>
        <taxon>Metazoa</taxon>
        <taxon>Ecdysozoa</taxon>
        <taxon>Arthropoda</taxon>
        <taxon>Hexapoda</taxon>
        <taxon>Collembola</taxon>
        <taxon>Entomobryomorpha</taxon>
        <taxon>Isotomoidea</taxon>
        <taxon>Isotomidae</taxon>
        <taxon>Proisotominae</taxon>
        <taxon>Folsomia</taxon>
    </lineage>
</organism>
<sequence length="638" mass="71823">MKFQIRTYRRNQIIRKEVNGQDEIVIQILQSRLNSTHRITEQFTEPLVIEKDPSHSARKLCCCGDKMESRRGLASSLKQLGISGDKKFLPLTNLPEAAQRVLLGKLSIWSLMDLRLASKGTCKMVDNVCLDRLVLNVATHAQMKESEFSNSRTKWSSVVIRCDGNQNDLSWIHNELYSQLLNRLSTCLTTLKLPEHRVPYIGLRSILCTCEALKSIEFSTLSCADWTGEDPNDVDNPKIVASLGKLETLIITFISWDEEENLGVIKYILSKCSRVTFFKVPHIFLATLFRSCDDDEDGPNQAYIDLIQTSLMDPLLEYISIPKTANENGPILPTFLDVENVDQPEFFARLLHACHAAGTKMLNVNEGYLAPIPEEDLECFPIIESLYQCGEHLNFHELEHLKSISFDSGTSANSIVNNDSITAPLPALESISFFVSARVAPNVMNFFKQNRPNVETLCIEFEEEEPVLSQVYPAEILAQNYSQLRNLSLIHWDGIDDNLILILNSITSLVSLTLVNCSQITDRGFLGQQPTQPILLNQTGLKHLSIECGISDAVLKYAVRLMPLESFYYSSEYVTLAGFLSLSRGSLANSLICFPVTPPPACRPDILHKFLSGFKNLKRKPVLCSIQYQVDVDVHRTN</sequence>
<dbReference type="InterPro" id="IPR032675">
    <property type="entry name" value="LRR_dom_sf"/>
</dbReference>
<proteinExistence type="predicted"/>
<name>A0A226F0E3_FOLCA</name>
<dbReference type="SUPFAM" id="SSF52047">
    <property type="entry name" value="RNI-like"/>
    <property type="match status" value="1"/>
</dbReference>
<keyword evidence="2" id="KW-1185">Reference proteome</keyword>
<gene>
    <name evidence="1" type="ORF">Fcan01_03763</name>
</gene>